<reference evidence="4 5" key="1">
    <citation type="submission" date="2019-06" db="EMBL/GenBank/DDBJ databases">
        <title>Psychrobacillus vulpis sp. nov., a new species isolated from feces of a red fox that inhabits in The Tablas de Daimiel Natural Park, Albacete, Spain.</title>
        <authorList>
            <person name="Rodriguez M."/>
            <person name="Reina J.C."/>
            <person name="Bejar V."/>
            <person name="Llamas I."/>
        </authorList>
    </citation>
    <scope>NUCLEOTIDE SEQUENCE [LARGE SCALE GENOMIC DNA]</scope>
    <source>
        <strain evidence="4 5">Z8</strain>
    </source>
</reference>
<dbReference type="SUPFAM" id="SSF55811">
    <property type="entry name" value="Nudix"/>
    <property type="match status" value="1"/>
</dbReference>
<proteinExistence type="predicted"/>
<dbReference type="RefSeq" id="WP_142641386.1">
    <property type="nucleotide sequence ID" value="NZ_VDGI01000003.1"/>
</dbReference>
<evidence type="ECO:0000313" key="5">
    <source>
        <dbReference type="Proteomes" id="UP000316626"/>
    </source>
</evidence>
<dbReference type="CDD" id="cd02883">
    <property type="entry name" value="NUDIX_Hydrolase"/>
    <property type="match status" value="1"/>
</dbReference>
<dbReference type="InterPro" id="IPR015797">
    <property type="entry name" value="NUDIX_hydrolase-like_dom_sf"/>
</dbReference>
<organism evidence="4 5">
    <name type="scientific">Psychrobacillus vulpis</name>
    <dbReference type="NCBI Taxonomy" id="2325572"/>
    <lineage>
        <taxon>Bacteria</taxon>
        <taxon>Bacillati</taxon>
        <taxon>Bacillota</taxon>
        <taxon>Bacilli</taxon>
        <taxon>Bacillales</taxon>
        <taxon>Bacillaceae</taxon>
        <taxon>Psychrobacillus</taxon>
    </lineage>
</organism>
<keyword evidence="2 4" id="KW-0378">Hydrolase</keyword>
<dbReference type="Proteomes" id="UP000316626">
    <property type="component" value="Unassembled WGS sequence"/>
</dbReference>
<comment type="caution">
    <text evidence="4">The sequence shown here is derived from an EMBL/GenBank/DDBJ whole genome shotgun (WGS) entry which is preliminary data.</text>
</comment>
<evidence type="ECO:0000256" key="1">
    <source>
        <dbReference type="ARBA" id="ARBA00001946"/>
    </source>
</evidence>
<dbReference type="Pfam" id="PF00293">
    <property type="entry name" value="NUDIX"/>
    <property type="match status" value="1"/>
</dbReference>
<dbReference type="EMBL" id="VDGI01000003">
    <property type="protein sequence ID" value="TQR20851.1"/>
    <property type="molecule type" value="Genomic_DNA"/>
</dbReference>
<comment type="cofactor">
    <cofactor evidence="1">
        <name>Mg(2+)</name>
        <dbReference type="ChEBI" id="CHEBI:18420"/>
    </cofactor>
</comment>
<dbReference type="AlphaFoldDB" id="A0A544TTR2"/>
<keyword evidence="5" id="KW-1185">Reference proteome</keyword>
<accession>A0A544TTR2</accession>
<dbReference type="Gene3D" id="3.90.79.10">
    <property type="entry name" value="Nucleoside Triphosphate Pyrophosphohydrolase"/>
    <property type="match status" value="1"/>
</dbReference>
<evidence type="ECO:0000313" key="4">
    <source>
        <dbReference type="EMBL" id="TQR20851.1"/>
    </source>
</evidence>
<dbReference type="OrthoDB" id="9131041at2"/>
<dbReference type="GO" id="GO:0016787">
    <property type="term" value="F:hydrolase activity"/>
    <property type="evidence" value="ECO:0007669"/>
    <property type="project" value="UniProtKB-KW"/>
</dbReference>
<dbReference type="InterPro" id="IPR000086">
    <property type="entry name" value="NUDIX_hydrolase_dom"/>
</dbReference>
<protein>
    <submittedName>
        <fullName evidence="4">NUDIX hydrolase</fullName>
    </submittedName>
</protein>
<gene>
    <name evidence="4" type="ORF">FG384_04450</name>
</gene>
<evidence type="ECO:0000256" key="2">
    <source>
        <dbReference type="ARBA" id="ARBA00022801"/>
    </source>
</evidence>
<feature type="domain" description="Nudix hydrolase" evidence="3">
    <location>
        <begin position="1"/>
        <end position="149"/>
    </location>
</feature>
<evidence type="ECO:0000259" key="3">
    <source>
        <dbReference type="PROSITE" id="PS51462"/>
    </source>
</evidence>
<dbReference type="PANTHER" id="PTHR43046">
    <property type="entry name" value="GDP-MANNOSE MANNOSYL HYDROLASE"/>
    <property type="match status" value="1"/>
</dbReference>
<sequence length="161" mass="18526">MYVNARAILERQSESGIEVLVQVRDKPNQPQTLEFPGGRIEEFESIIDALYREVLEETGLKINVIKGDINQQLYSNSGISIEGLTPFFVYQTVKGPVDSIGFIFRCEVEEGETTINEESFGHQWMNLKDLEELFQNTPHVFDFLTQGLLSYYLDWVKVNLK</sequence>
<name>A0A544TTR2_9BACI</name>
<dbReference type="InterPro" id="IPR020084">
    <property type="entry name" value="NUDIX_hydrolase_CS"/>
</dbReference>
<dbReference type="PROSITE" id="PS00893">
    <property type="entry name" value="NUDIX_BOX"/>
    <property type="match status" value="1"/>
</dbReference>
<dbReference type="PROSITE" id="PS51462">
    <property type="entry name" value="NUDIX"/>
    <property type="match status" value="1"/>
</dbReference>
<dbReference type="PANTHER" id="PTHR43046:SF14">
    <property type="entry name" value="MUTT_NUDIX FAMILY PROTEIN"/>
    <property type="match status" value="1"/>
</dbReference>